<dbReference type="GO" id="GO:0004674">
    <property type="term" value="F:protein serine/threonine kinase activity"/>
    <property type="evidence" value="ECO:0007669"/>
    <property type="project" value="UniProtKB-KW"/>
</dbReference>
<evidence type="ECO:0000259" key="12">
    <source>
        <dbReference type="PROSITE" id="PS50011"/>
    </source>
</evidence>
<dbReference type="InterPro" id="IPR011009">
    <property type="entry name" value="Kinase-like_dom_sf"/>
</dbReference>
<evidence type="ECO:0000313" key="13">
    <source>
        <dbReference type="EMBL" id="KAK5779322.1"/>
    </source>
</evidence>
<dbReference type="Gene3D" id="1.10.510.10">
    <property type="entry name" value="Transferase(Phosphotransferase) domain 1"/>
    <property type="match status" value="1"/>
</dbReference>
<evidence type="ECO:0000256" key="4">
    <source>
        <dbReference type="ARBA" id="ARBA00022741"/>
    </source>
</evidence>
<dbReference type="GO" id="GO:0040020">
    <property type="term" value="P:regulation of meiotic nuclear division"/>
    <property type="evidence" value="ECO:0007669"/>
    <property type="project" value="UniProtKB-ARBA"/>
</dbReference>
<feature type="compositionally biased region" description="Polar residues" evidence="11">
    <location>
        <begin position="13"/>
        <end position="26"/>
    </location>
</feature>
<name>A0AAN7WN12_9SACH</name>
<sequence>MNKLKSIFHINKKTVNQSNSSNNSHGKSIKQSIISNSNREGVISKDANDMGAPTRRKLEQLSLTDDSNTADIILEDKYNEMFRENNDNSNDNDNDKLLTRKVPTECTFNSNMSLSSIDSASSVTSSASASSVSSSLSSFSNEGSYIQLGQDNSIDSPVFTEQKELIGYKLIAKIGEGAFSKVFKGINLSTGEKVAIKVIRKETLSMVNEETTNITTTNNNNKVKDRAKRKSQTKLEQVLKEVTLHKMVTSLQCENIVRFIEFKETSSFYYIVQELLTGGEIFNSIVKYTYFSEDLSRHVIKQLGNAIKALHSIGVVHRDIKPENLLFEPIEYIPRDQPRLRRSDDPLTKLDEGVFRPNIGGGGIGIVKLTDFGLSKQIYQTNTKTPCGTVGYTAPEVVRDERYSMKVDMWGIGCVLYTMLCGFPPFYDDKIDLLTEKISRGEYTFLQPWWDEISDGAKNCVARLLEVDPDRRYNIDQFLNDPWLNRYDTEINVANATNISGKGRGKRNKSKVHEKFKKVRAFQEDPSILYSPAAVAMRDAFDISNAVKRNDIGTNRNNNQNNKRKGLYSLDEELEIRDEDEFTENNNRTNMNYISNNNDDNSSNNNAFRHANVFELNLNTSTIIQRRQKKQRMVMSNNKDNYMNGDVSERMQG</sequence>
<evidence type="ECO:0000256" key="10">
    <source>
        <dbReference type="PROSITE-ProRule" id="PRU10141"/>
    </source>
</evidence>
<keyword evidence="6 10" id="KW-0067">ATP-binding</keyword>
<dbReference type="EMBL" id="JAWIZZ010000047">
    <property type="protein sequence ID" value="KAK5779322.1"/>
    <property type="molecule type" value="Genomic_DNA"/>
</dbReference>
<dbReference type="PROSITE" id="PS00107">
    <property type="entry name" value="PROTEIN_KINASE_ATP"/>
    <property type="match status" value="1"/>
</dbReference>
<comment type="catalytic activity">
    <reaction evidence="8">
        <text>L-threonyl-[protein] + ATP = O-phospho-L-threonyl-[protein] + ADP + H(+)</text>
        <dbReference type="Rhea" id="RHEA:46608"/>
        <dbReference type="Rhea" id="RHEA-COMP:11060"/>
        <dbReference type="Rhea" id="RHEA-COMP:11605"/>
        <dbReference type="ChEBI" id="CHEBI:15378"/>
        <dbReference type="ChEBI" id="CHEBI:30013"/>
        <dbReference type="ChEBI" id="CHEBI:30616"/>
        <dbReference type="ChEBI" id="CHEBI:61977"/>
        <dbReference type="ChEBI" id="CHEBI:456216"/>
        <dbReference type="EC" id="2.7.11.1"/>
    </reaction>
</comment>
<comment type="caution">
    <text evidence="13">The sequence shown here is derived from an EMBL/GenBank/DDBJ whole genome shotgun (WGS) entry which is preliminary data.</text>
</comment>
<keyword evidence="3" id="KW-0808">Transferase</keyword>
<dbReference type="Gene3D" id="3.30.200.20">
    <property type="entry name" value="Phosphorylase Kinase, domain 1"/>
    <property type="match status" value="2"/>
</dbReference>
<evidence type="ECO:0000256" key="2">
    <source>
        <dbReference type="ARBA" id="ARBA00022527"/>
    </source>
</evidence>
<evidence type="ECO:0000256" key="9">
    <source>
        <dbReference type="ARBA" id="ARBA00048679"/>
    </source>
</evidence>
<dbReference type="SUPFAM" id="SSF56112">
    <property type="entry name" value="Protein kinase-like (PK-like)"/>
    <property type="match status" value="1"/>
</dbReference>
<dbReference type="Pfam" id="PF00069">
    <property type="entry name" value="Pkinase"/>
    <property type="match status" value="1"/>
</dbReference>
<organism evidence="13 14">
    <name type="scientific">Arxiozyma heterogenica</name>
    <dbReference type="NCBI Taxonomy" id="278026"/>
    <lineage>
        <taxon>Eukaryota</taxon>
        <taxon>Fungi</taxon>
        <taxon>Dikarya</taxon>
        <taxon>Ascomycota</taxon>
        <taxon>Saccharomycotina</taxon>
        <taxon>Saccharomycetes</taxon>
        <taxon>Saccharomycetales</taxon>
        <taxon>Saccharomycetaceae</taxon>
        <taxon>Arxiozyma</taxon>
    </lineage>
</organism>
<keyword evidence="5" id="KW-0418">Kinase</keyword>
<gene>
    <name evidence="13" type="ORF">RI543_003212</name>
</gene>
<dbReference type="PROSITE" id="PS00108">
    <property type="entry name" value="PROTEIN_KINASE_ST"/>
    <property type="match status" value="1"/>
</dbReference>
<dbReference type="GO" id="GO:0034599">
    <property type="term" value="P:cellular response to oxidative stress"/>
    <property type="evidence" value="ECO:0007669"/>
    <property type="project" value="UniProtKB-ARBA"/>
</dbReference>
<feature type="domain" description="Protein kinase" evidence="12">
    <location>
        <begin position="168"/>
        <end position="484"/>
    </location>
</feature>
<dbReference type="AlphaFoldDB" id="A0AAN7WN12"/>
<dbReference type="InterPro" id="IPR000719">
    <property type="entry name" value="Prot_kinase_dom"/>
</dbReference>
<feature type="region of interest" description="Disordered" evidence="11">
    <location>
        <begin position="1"/>
        <end position="56"/>
    </location>
</feature>
<evidence type="ECO:0000256" key="1">
    <source>
        <dbReference type="ARBA" id="ARBA00012513"/>
    </source>
</evidence>
<evidence type="ECO:0000313" key="14">
    <source>
        <dbReference type="Proteomes" id="UP001306508"/>
    </source>
</evidence>
<evidence type="ECO:0000256" key="3">
    <source>
        <dbReference type="ARBA" id="ARBA00022679"/>
    </source>
</evidence>
<feature type="binding site" evidence="10">
    <location>
        <position position="201"/>
    </location>
    <ligand>
        <name>ATP</name>
        <dbReference type="ChEBI" id="CHEBI:30616"/>
    </ligand>
</feature>
<evidence type="ECO:0000256" key="6">
    <source>
        <dbReference type="ARBA" id="ARBA00022840"/>
    </source>
</evidence>
<keyword evidence="14" id="KW-1185">Reference proteome</keyword>
<dbReference type="PANTHER" id="PTHR24347">
    <property type="entry name" value="SERINE/THREONINE-PROTEIN KINASE"/>
    <property type="match status" value="1"/>
</dbReference>
<accession>A0AAN7WN12</accession>
<dbReference type="FunFam" id="1.10.510.10:FF:000731">
    <property type="entry name" value="Serine/threonine-protein kinase RCK1"/>
    <property type="match status" value="1"/>
</dbReference>
<keyword evidence="4 10" id="KW-0547">Nucleotide-binding</keyword>
<evidence type="ECO:0000256" key="5">
    <source>
        <dbReference type="ARBA" id="ARBA00022777"/>
    </source>
</evidence>
<dbReference type="GO" id="GO:0005524">
    <property type="term" value="F:ATP binding"/>
    <property type="evidence" value="ECO:0007669"/>
    <property type="project" value="UniProtKB-UniRule"/>
</dbReference>
<dbReference type="GO" id="GO:0005516">
    <property type="term" value="F:calmodulin binding"/>
    <property type="evidence" value="ECO:0007669"/>
    <property type="project" value="UniProtKB-KW"/>
</dbReference>
<keyword evidence="2" id="KW-0723">Serine/threonine-protein kinase</keyword>
<proteinExistence type="predicted"/>
<dbReference type="PROSITE" id="PS50011">
    <property type="entry name" value="PROTEIN_KINASE_DOM"/>
    <property type="match status" value="1"/>
</dbReference>
<evidence type="ECO:0000256" key="11">
    <source>
        <dbReference type="SAM" id="MobiDB-lite"/>
    </source>
</evidence>
<keyword evidence="7" id="KW-0112">Calmodulin-binding</keyword>
<dbReference type="SMART" id="SM00220">
    <property type="entry name" value="S_TKc"/>
    <property type="match status" value="1"/>
</dbReference>
<reference evidence="14" key="1">
    <citation type="submission" date="2023-07" db="EMBL/GenBank/DDBJ databases">
        <title>A draft genome of Kazachstania heterogenica Y-27499.</title>
        <authorList>
            <person name="Donic C."/>
            <person name="Kralova J.S."/>
            <person name="Fidel L."/>
            <person name="Ben-Dor S."/>
            <person name="Jung S."/>
        </authorList>
    </citation>
    <scope>NUCLEOTIDE SEQUENCE [LARGE SCALE GENOMIC DNA]</scope>
    <source>
        <strain evidence="14">Y27499</strain>
    </source>
</reference>
<dbReference type="InterPro" id="IPR017441">
    <property type="entry name" value="Protein_kinase_ATP_BS"/>
</dbReference>
<dbReference type="InterPro" id="IPR008271">
    <property type="entry name" value="Ser/Thr_kinase_AS"/>
</dbReference>
<feature type="compositionally biased region" description="Low complexity" evidence="11">
    <location>
        <begin position="29"/>
        <end position="38"/>
    </location>
</feature>
<dbReference type="Proteomes" id="UP001306508">
    <property type="component" value="Unassembled WGS sequence"/>
</dbReference>
<protein>
    <recommendedName>
        <fullName evidence="1">non-specific serine/threonine protein kinase</fullName>
        <ecNumber evidence="1">2.7.11.1</ecNumber>
    </recommendedName>
</protein>
<evidence type="ECO:0000256" key="8">
    <source>
        <dbReference type="ARBA" id="ARBA00047899"/>
    </source>
</evidence>
<comment type="catalytic activity">
    <reaction evidence="9">
        <text>L-seryl-[protein] + ATP = O-phospho-L-seryl-[protein] + ADP + H(+)</text>
        <dbReference type="Rhea" id="RHEA:17989"/>
        <dbReference type="Rhea" id="RHEA-COMP:9863"/>
        <dbReference type="Rhea" id="RHEA-COMP:11604"/>
        <dbReference type="ChEBI" id="CHEBI:15378"/>
        <dbReference type="ChEBI" id="CHEBI:29999"/>
        <dbReference type="ChEBI" id="CHEBI:30616"/>
        <dbReference type="ChEBI" id="CHEBI:83421"/>
        <dbReference type="ChEBI" id="CHEBI:456216"/>
        <dbReference type="EC" id="2.7.11.1"/>
    </reaction>
</comment>
<dbReference type="EC" id="2.7.11.1" evidence="1"/>
<evidence type="ECO:0000256" key="7">
    <source>
        <dbReference type="ARBA" id="ARBA00022860"/>
    </source>
</evidence>